<proteinExistence type="predicted"/>
<dbReference type="OrthoDB" id="7189469at2"/>
<protein>
    <recommendedName>
        <fullName evidence="4">DUF2497 domain-containing protein</fullName>
    </recommendedName>
</protein>
<feature type="region of interest" description="Disordered" evidence="1">
    <location>
        <begin position="23"/>
        <end position="72"/>
    </location>
</feature>
<dbReference type="Proteomes" id="UP000185783">
    <property type="component" value="Unassembled WGS sequence"/>
</dbReference>
<dbReference type="EMBL" id="LVVZ01000019">
    <property type="protein sequence ID" value="OKL43592.1"/>
    <property type="molecule type" value="Genomic_DNA"/>
</dbReference>
<organism evidence="2 3">
    <name type="scientific">Pseudovibrio exalbescens</name>
    <dbReference type="NCBI Taxonomy" id="197461"/>
    <lineage>
        <taxon>Bacteria</taxon>
        <taxon>Pseudomonadati</taxon>
        <taxon>Pseudomonadota</taxon>
        <taxon>Alphaproteobacteria</taxon>
        <taxon>Hyphomicrobiales</taxon>
        <taxon>Stappiaceae</taxon>
        <taxon>Pseudovibrio</taxon>
    </lineage>
</organism>
<feature type="compositionally biased region" description="Basic and acidic residues" evidence="1">
    <location>
        <begin position="29"/>
        <end position="52"/>
    </location>
</feature>
<sequence length="203" mass="22290">MGEASKTQEPSMEEILSSIRKIISEDEPDTKAEDMNLDGNKDLSQDDLDKLFDSPGGFDMDTDDAEPEVDPADDVLELTEDVAVVEDKPEVDLVQGLPESADDDDGDISFQGAPKVESDDILENVQNRVEADAPSLLSESANEAVSSAFSGLANTVLSKNARTLEDLVADMLRPMLKSWLDQHLPDMVERLVKQEIERISRGR</sequence>
<dbReference type="AlphaFoldDB" id="A0A1U7JFX5"/>
<dbReference type="RefSeq" id="WP_028480856.1">
    <property type="nucleotide sequence ID" value="NZ_LVVZ01000019.1"/>
</dbReference>
<accession>A0A1U7JFX5</accession>
<dbReference type="STRING" id="197461.A3843_13265"/>
<evidence type="ECO:0000256" key="1">
    <source>
        <dbReference type="SAM" id="MobiDB-lite"/>
    </source>
</evidence>
<dbReference type="InterPro" id="IPR019632">
    <property type="entry name" value="DUF2497"/>
</dbReference>
<keyword evidence="3" id="KW-1185">Reference proteome</keyword>
<comment type="caution">
    <text evidence="2">The sequence shown here is derived from an EMBL/GenBank/DDBJ whole genome shotgun (WGS) entry which is preliminary data.</text>
</comment>
<feature type="compositionally biased region" description="Acidic residues" evidence="1">
    <location>
        <begin position="60"/>
        <end position="72"/>
    </location>
</feature>
<evidence type="ECO:0008006" key="4">
    <source>
        <dbReference type="Google" id="ProtNLM"/>
    </source>
</evidence>
<reference evidence="2 3" key="1">
    <citation type="submission" date="2016-03" db="EMBL/GenBank/DDBJ databases">
        <title>Genome sequence of Nesiotobacter sp. nov., a moderately halophilic alphaproteobacterium isolated from the Yellow Sea, China.</title>
        <authorList>
            <person name="Zhang G."/>
            <person name="Zhang R."/>
        </authorList>
    </citation>
    <scope>NUCLEOTIDE SEQUENCE [LARGE SCALE GENOMIC DNA]</scope>
    <source>
        <strain evidence="2 3">WB1-6</strain>
    </source>
</reference>
<gene>
    <name evidence="2" type="ORF">A3843_13265</name>
</gene>
<evidence type="ECO:0000313" key="2">
    <source>
        <dbReference type="EMBL" id="OKL43592.1"/>
    </source>
</evidence>
<dbReference type="Pfam" id="PF10691">
    <property type="entry name" value="DUF2497"/>
    <property type="match status" value="1"/>
</dbReference>
<name>A0A1U7JFX5_9HYPH</name>
<evidence type="ECO:0000313" key="3">
    <source>
        <dbReference type="Proteomes" id="UP000185783"/>
    </source>
</evidence>